<dbReference type="Gene3D" id="2.40.160.10">
    <property type="entry name" value="Porin"/>
    <property type="match status" value="1"/>
</dbReference>
<reference evidence="2" key="1">
    <citation type="journal article" date="2021" name="PeerJ">
        <title>Extensive microbial diversity within the chicken gut microbiome revealed by metagenomics and culture.</title>
        <authorList>
            <person name="Gilroy R."/>
            <person name="Ravi A."/>
            <person name="Getino M."/>
            <person name="Pursley I."/>
            <person name="Horton D.L."/>
            <person name="Alikhan N.F."/>
            <person name="Baker D."/>
            <person name="Gharbi K."/>
            <person name="Hall N."/>
            <person name="Watson M."/>
            <person name="Adriaenssens E.M."/>
            <person name="Foster-Nyarko E."/>
            <person name="Jarju S."/>
            <person name="Secka A."/>
            <person name="Antonio M."/>
            <person name="Oren A."/>
            <person name="Chaudhuri R.R."/>
            <person name="La Ragione R."/>
            <person name="Hildebrand F."/>
            <person name="Pallen M.J."/>
        </authorList>
    </citation>
    <scope>NUCLEOTIDE SEQUENCE</scope>
    <source>
        <strain evidence="2">ChiW4-1371</strain>
    </source>
</reference>
<dbReference type="SUPFAM" id="SSF56935">
    <property type="entry name" value="Porins"/>
    <property type="match status" value="1"/>
</dbReference>
<dbReference type="AlphaFoldDB" id="A0A9D2KB19"/>
<evidence type="ECO:0000256" key="1">
    <source>
        <dbReference type="SAM" id="SignalP"/>
    </source>
</evidence>
<feature type="signal peptide" evidence="1">
    <location>
        <begin position="1"/>
        <end position="19"/>
    </location>
</feature>
<evidence type="ECO:0000313" key="3">
    <source>
        <dbReference type="Proteomes" id="UP000824176"/>
    </source>
</evidence>
<evidence type="ECO:0008006" key="4">
    <source>
        <dbReference type="Google" id="ProtNLM"/>
    </source>
</evidence>
<name>A0A9D2KB19_9BACT</name>
<protein>
    <recommendedName>
        <fullName evidence="4">Porin</fullName>
    </recommendedName>
</protein>
<feature type="chain" id="PRO_5039257340" description="Porin" evidence="1">
    <location>
        <begin position="20"/>
        <end position="423"/>
    </location>
</feature>
<proteinExistence type="predicted"/>
<sequence>MKKVLLTLFAVLMAVPAFAIEVYNNDNGTTVDLYGSIRGYVGYGWAENSATNAGVTTTTTAGDNMLFGLQNNSRVGVKFKVGQFSGNVEIGANEQTLNNSGGASSANTIGFRHIWGAYDFGVGGKLLVGKTSTPTEMSGWSSDVFDTDGALNGFGGNPTGDRRFQVQWSLAGFQLALVQDDTQTINTLTSSFDGGFGNSYIPRISAAYNYNYKADGYSLKAKIGATYTAVNGALSDPTVVNDNSRWDTVHAFKIVAGVRPTFLGGKMWVSIQGAYGQNEDLFSGAKAGYSTGGYASKGLTLTDLGITADRNSYNTEHGGLMGEVGYNITNVFGVVVGGGYQRSNFIGKDQYTATNGMNVGVDSYAVYFQVPITVNKYLSFHPQVTWYETVVASAKSGGTTVTYTRDDNRRTAVVAGMQMRVTF</sequence>
<comment type="caution">
    <text evidence="2">The sequence shown here is derived from an EMBL/GenBank/DDBJ whole genome shotgun (WGS) entry which is preliminary data.</text>
</comment>
<dbReference type="InterPro" id="IPR023614">
    <property type="entry name" value="Porin_dom_sf"/>
</dbReference>
<gene>
    <name evidence="2" type="ORF">H9804_00125</name>
</gene>
<reference evidence="2" key="2">
    <citation type="submission" date="2021-04" db="EMBL/GenBank/DDBJ databases">
        <authorList>
            <person name="Gilroy R."/>
        </authorList>
    </citation>
    <scope>NUCLEOTIDE SEQUENCE</scope>
    <source>
        <strain evidence="2">ChiW4-1371</strain>
    </source>
</reference>
<keyword evidence="1" id="KW-0732">Signal</keyword>
<dbReference type="EMBL" id="DXAQ01000004">
    <property type="protein sequence ID" value="HIZ88327.1"/>
    <property type="molecule type" value="Genomic_DNA"/>
</dbReference>
<organism evidence="2 3">
    <name type="scientific">Candidatus Mucispirillum faecigallinarum</name>
    <dbReference type="NCBI Taxonomy" id="2838699"/>
    <lineage>
        <taxon>Bacteria</taxon>
        <taxon>Pseudomonadati</taxon>
        <taxon>Deferribacterota</taxon>
        <taxon>Deferribacteres</taxon>
        <taxon>Deferribacterales</taxon>
        <taxon>Mucispirillaceae</taxon>
        <taxon>Mucispirillum</taxon>
    </lineage>
</organism>
<dbReference type="Proteomes" id="UP000824176">
    <property type="component" value="Unassembled WGS sequence"/>
</dbReference>
<accession>A0A9D2KB19</accession>
<evidence type="ECO:0000313" key="2">
    <source>
        <dbReference type="EMBL" id="HIZ88327.1"/>
    </source>
</evidence>